<dbReference type="Pfam" id="PF01636">
    <property type="entry name" value="APH"/>
    <property type="match status" value="1"/>
</dbReference>
<dbReference type="Gene3D" id="3.30.200.20">
    <property type="entry name" value="Phosphorylase Kinase, domain 1"/>
    <property type="match status" value="1"/>
</dbReference>
<gene>
    <name evidence="3" type="primary">thrB</name>
    <name evidence="3" type="ORF">NIES267_30740</name>
</gene>
<organism evidence="3 4">
    <name type="scientific">Calothrix parasitica NIES-267</name>
    <dbReference type="NCBI Taxonomy" id="1973488"/>
    <lineage>
        <taxon>Bacteria</taxon>
        <taxon>Bacillati</taxon>
        <taxon>Cyanobacteriota</taxon>
        <taxon>Cyanophyceae</taxon>
        <taxon>Nostocales</taxon>
        <taxon>Calotrichaceae</taxon>
        <taxon>Calothrix</taxon>
    </lineage>
</organism>
<evidence type="ECO:0000313" key="4">
    <source>
        <dbReference type="Proteomes" id="UP000218418"/>
    </source>
</evidence>
<reference evidence="3 4" key="1">
    <citation type="submission" date="2017-06" db="EMBL/GenBank/DDBJ databases">
        <title>Genome sequencing of cyanobaciteial culture collection at National Institute for Environmental Studies (NIES).</title>
        <authorList>
            <person name="Hirose Y."/>
            <person name="Shimura Y."/>
            <person name="Fujisawa T."/>
            <person name="Nakamura Y."/>
            <person name="Kawachi M."/>
        </authorList>
    </citation>
    <scope>NUCLEOTIDE SEQUENCE [LARGE SCALE GENOMIC DNA]</scope>
    <source>
        <strain evidence="3 4">NIES-267</strain>
    </source>
</reference>
<keyword evidence="3" id="KW-0808">Transferase</keyword>
<evidence type="ECO:0000259" key="2">
    <source>
        <dbReference type="Pfam" id="PF01636"/>
    </source>
</evidence>
<dbReference type="Proteomes" id="UP000218418">
    <property type="component" value="Chromosome"/>
</dbReference>
<protein>
    <submittedName>
        <fullName evidence="3">Homoserine kinase</fullName>
        <ecNumber evidence="3">2.7.1.39</ecNumber>
    </submittedName>
</protein>
<evidence type="ECO:0000256" key="1">
    <source>
        <dbReference type="ARBA" id="ARBA00038240"/>
    </source>
</evidence>
<comment type="similarity">
    <text evidence="1">Belongs to the pseudomonas-type ThrB family.</text>
</comment>
<dbReference type="SUPFAM" id="SSF56112">
    <property type="entry name" value="Protein kinase-like (PK-like)"/>
    <property type="match status" value="1"/>
</dbReference>
<dbReference type="PANTHER" id="PTHR21064">
    <property type="entry name" value="AMINOGLYCOSIDE PHOSPHOTRANSFERASE DOMAIN-CONTAINING PROTEIN-RELATED"/>
    <property type="match status" value="1"/>
</dbReference>
<dbReference type="InterPro" id="IPR002575">
    <property type="entry name" value="Aminoglycoside_PTrfase"/>
</dbReference>
<dbReference type="Gene3D" id="3.90.1200.10">
    <property type="match status" value="1"/>
</dbReference>
<keyword evidence="3" id="KW-0418">Kinase</keyword>
<dbReference type="EC" id="2.7.1.39" evidence="3"/>
<name>A0A1Z4LQP8_9CYAN</name>
<dbReference type="EMBL" id="AP018227">
    <property type="protein sequence ID" value="BAY83585.1"/>
    <property type="molecule type" value="Genomic_DNA"/>
</dbReference>
<evidence type="ECO:0000313" key="3">
    <source>
        <dbReference type="EMBL" id="BAY83585.1"/>
    </source>
</evidence>
<dbReference type="GO" id="GO:0004413">
    <property type="term" value="F:homoserine kinase activity"/>
    <property type="evidence" value="ECO:0007669"/>
    <property type="project" value="UniProtKB-EC"/>
</dbReference>
<accession>A0A1Z4LQP8</accession>
<dbReference type="AlphaFoldDB" id="A0A1Z4LQP8"/>
<feature type="domain" description="Aminoglycoside phosphotransferase" evidence="2">
    <location>
        <begin position="28"/>
        <end position="245"/>
    </location>
</feature>
<keyword evidence="4" id="KW-1185">Reference proteome</keyword>
<proteinExistence type="inferred from homology"/>
<dbReference type="InterPro" id="IPR050249">
    <property type="entry name" value="Pseudomonas-type_ThrB"/>
</dbReference>
<dbReference type="PANTHER" id="PTHR21064:SF6">
    <property type="entry name" value="AMINOGLYCOSIDE PHOSPHOTRANSFERASE DOMAIN-CONTAINING PROTEIN"/>
    <property type="match status" value="1"/>
</dbReference>
<sequence>MSNSQNYCFSEADVVQLLSRWSIENAKVQPTHQGTVNKTFFVETPSDKFVFKLYDDSTTTEQIKYEHSLLTYLQSCNLYFSIPAPIPTDSGETLLITNQNNSLLRFSLQKNIPGQLANRQNLNHIFAAAEALGELHRALINFDSQGKLAQLPRWGELNKIHPLINNPLKVPQLLNLETSQQQQLVQIFREVIEIAPNLYQTLPLQTTHADYLCPNVLIENNRVNGIIDFEFATYDLRLLDFIAALDGNP</sequence>
<dbReference type="InterPro" id="IPR011009">
    <property type="entry name" value="Kinase-like_dom_sf"/>
</dbReference>